<evidence type="ECO:0000313" key="2">
    <source>
        <dbReference type="EMBL" id="KAE8709972.1"/>
    </source>
</evidence>
<dbReference type="GO" id="GO:0010088">
    <property type="term" value="P:phloem development"/>
    <property type="evidence" value="ECO:0007669"/>
    <property type="project" value="InterPro"/>
</dbReference>
<reference evidence="2" key="1">
    <citation type="submission" date="2019-09" db="EMBL/GenBank/DDBJ databases">
        <title>Draft genome information of white flower Hibiscus syriacus.</title>
        <authorList>
            <person name="Kim Y.-M."/>
        </authorList>
    </citation>
    <scope>NUCLEOTIDE SEQUENCE [LARGE SCALE GENOMIC DNA]</scope>
    <source>
        <strain evidence="2">YM2019G1</strain>
    </source>
</reference>
<comment type="caution">
    <text evidence="2">The sequence shown here is derived from an EMBL/GenBank/DDBJ whole genome shotgun (WGS) entry which is preliminary data.</text>
</comment>
<organism evidence="2 3">
    <name type="scientific">Hibiscus syriacus</name>
    <name type="common">Rose of Sharon</name>
    <dbReference type="NCBI Taxonomy" id="106335"/>
    <lineage>
        <taxon>Eukaryota</taxon>
        <taxon>Viridiplantae</taxon>
        <taxon>Streptophyta</taxon>
        <taxon>Embryophyta</taxon>
        <taxon>Tracheophyta</taxon>
        <taxon>Spermatophyta</taxon>
        <taxon>Magnoliopsida</taxon>
        <taxon>eudicotyledons</taxon>
        <taxon>Gunneridae</taxon>
        <taxon>Pentapetalae</taxon>
        <taxon>rosids</taxon>
        <taxon>malvids</taxon>
        <taxon>Malvales</taxon>
        <taxon>Malvaceae</taxon>
        <taxon>Malvoideae</taxon>
        <taxon>Hibiscus</taxon>
    </lineage>
</organism>
<proteinExistence type="predicted"/>
<dbReference type="AlphaFoldDB" id="A0A6A3B3W6"/>
<dbReference type="Proteomes" id="UP000436088">
    <property type="component" value="Unassembled WGS sequence"/>
</dbReference>
<protein>
    <recommendedName>
        <fullName evidence="1">Sieve element occlusion C-terminal domain-containing protein</fullName>
    </recommendedName>
</protein>
<gene>
    <name evidence="2" type="ORF">F3Y22_tig00110328pilonHSYRG01007</name>
</gene>
<feature type="domain" description="Sieve element occlusion C-terminal" evidence="1">
    <location>
        <begin position="81"/>
        <end position="251"/>
    </location>
</feature>
<dbReference type="Pfam" id="PF14577">
    <property type="entry name" value="SEO_C"/>
    <property type="match status" value="1"/>
</dbReference>
<name>A0A6A3B3W6_HIBSY</name>
<dbReference type="InterPro" id="IPR039299">
    <property type="entry name" value="SEOA"/>
</dbReference>
<evidence type="ECO:0000313" key="3">
    <source>
        <dbReference type="Proteomes" id="UP000436088"/>
    </source>
</evidence>
<dbReference type="InterPro" id="IPR027944">
    <property type="entry name" value="SEO_C"/>
</dbReference>
<dbReference type="PANTHER" id="PTHR33232:SF12">
    <property type="entry name" value="PROTEIN SIEVE ELEMENT OCCLUSION B-LIKE"/>
    <property type="match status" value="1"/>
</dbReference>
<sequence length="266" mass="31122">MLNRFLGGQGKVDIGQLSYEIVWLPVIVDRLYNKQKFMSLRGHMKWYTDVPTVLEPAVIKYIREVWHFKESNSGGFDSRRYSWRLDFLFDDVIDPEIRKWITEGKLVCLYGGGSMDWIQQFTVGIKVIFARIGVTVEMVYVGKNNDKEWTGKVIGKLQGHNMRVLQSERLFWARLRSMMYLYTRISQGKTLSKHDPFMQEVMKILTYDAGEGGWALFCKGKEVIVMMEGETALNIIWKYGDWENYAKRVRFSPRTWLLHGGSDHPP</sequence>
<dbReference type="EMBL" id="VEPZ02000934">
    <property type="protein sequence ID" value="KAE8709972.1"/>
    <property type="molecule type" value="Genomic_DNA"/>
</dbReference>
<dbReference type="PANTHER" id="PTHR33232">
    <property type="entry name" value="PROTEIN SIEVE ELEMENT OCCLUSION B-LIKE"/>
    <property type="match status" value="1"/>
</dbReference>
<keyword evidence="3" id="KW-1185">Reference proteome</keyword>
<evidence type="ECO:0000259" key="1">
    <source>
        <dbReference type="Pfam" id="PF14577"/>
    </source>
</evidence>
<accession>A0A6A3B3W6</accession>